<organism evidence="2 3">
    <name type="scientific">Rhizoctonia solani 123E</name>
    <dbReference type="NCBI Taxonomy" id="1423351"/>
    <lineage>
        <taxon>Eukaryota</taxon>
        <taxon>Fungi</taxon>
        <taxon>Dikarya</taxon>
        <taxon>Basidiomycota</taxon>
        <taxon>Agaricomycotina</taxon>
        <taxon>Agaricomycetes</taxon>
        <taxon>Cantharellales</taxon>
        <taxon>Ceratobasidiaceae</taxon>
        <taxon>Rhizoctonia</taxon>
    </lineage>
</organism>
<dbReference type="InterPro" id="IPR038717">
    <property type="entry name" value="Tc1-like_DDE_dom"/>
</dbReference>
<dbReference type="PANTHER" id="PTHR23022">
    <property type="entry name" value="TRANSPOSABLE ELEMENT-RELATED"/>
    <property type="match status" value="1"/>
</dbReference>
<evidence type="ECO:0000313" key="2">
    <source>
        <dbReference type="EMBL" id="KEP45457.1"/>
    </source>
</evidence>
<sequence>MSRKRGKELPLTRRAQIITLHNEGNSYSEIYAKTGIPPAVACKTVQRWETHGTLRSLPRSGRPHKFSAKLCRLVIRTLIRHRFESYGSIATRIGNGMTARQVRYIARKRHYRRYVARRKPFLDRRKVLKRLEWARVNRFRNWDDAIWTDELQLGTGDKSVHPMVTRRPGEAFLPECIAPTFQSGRVAIMAWGCISHGYKGPLIRLKMQPRVLAANGRMLVVEDGAPAHRGKPAKQAREELGIKQIPHPPSSPDLNPIEPLWMLSG</sequence>
<dbReference type="InterPro" id="IPR052338">
    <property type="entry name" value="Transposase_5"/>
</dbReference>
<keyword evidence="3" id="KW-1185">Reference proteome</keyword>
<proteinExistence type="predicted"/>
<evidence type="ECO:0000313" key="3">
    <source>
        <dbReference type="Proteomes" id="UP000027456"/>
    </source>
</evidence>
<protein>
    <submittedName>
        <fullName evidence="2">Winged helix turn helix protein</fullName>
    </submittedName>
</protein>
<dbReference type="Gene3D" id="3.30.420.10">
    <property type="entry name" value="Ribonuclease H-like superfamily/Ribonuclease H"/>
    <property type="match status" value="1"/>
</dbReference>
<dbReference type="Gene3D" id="1.10.10.10">
    <property type="entry name" value="Winged helix-like DNA-binding domain superfamily/Winged helix DNA-binding domain"/>
    <property type="match status" value="1"/>
</dbReference>
<dbReference type="STRING" id="1423351.A0A074S5V2"/>
<evidence type="ECO:0000259" key="1">
    <source>
        <dbReference type="Pfam" id="PF13358"/>
    </source>
</evidence>
<dbReference type="EMBL" id="AZST01001787">
    <property type="protein sequence ID" value="KEP45457.1"/>
    <property type="molecule type" value="Genomic_DNA"/>
</dbReference>
<dbReference type="InterPro" id="IPR009057">
    <property type="entry name" value="Homeodomain-like_sf"/>
</dbReference>
<dbReference type="SUPFAM" id="SSF46689">
    <property type="entry name" value="Homeodomain-like"/>
    <property type="match status" value="1"/>
</dbReference>
<dbReference type="InterPro" id="IPR036397">
    <property type="entry name" value="RNaseH_sf"/>
</dbReference>
<dbReference type="HOGENOM" id="CLU_033666_0_0_1"/>
<comment type="caution">
    <text evidence="2">The sequence shown here is derived from an EMBL/GenBank/DDBJ whole genome shotgun (WGS) entry which is preliminary data.</text>
</comment>
<dbReference type="PANTHER" id="PTHR23022:SF135">
    <property type="entry name" value="SI:DKEY-77F5.3"/>
    <property type="match status" value="1"/>
</dbReference>
<dbReference type="Pfam" id="PF13358">
    <property type="entry name" value="DDE_3"/>
    <property type="match status" value="1"/>
</dbReference>
<reference evidence="2 3" key="1">
    <citation type="submission" date="2013-12" db="EMBL/GenBank/DDBJ databases">
        <authorList>
            <person name="Cubeta M."/>
            <person name="Pakala S."/>
            <person name="Fedorova N."/>
            <person name="Thomas E."/>
            <person name="Dean R."/>
            <person name="Jabaji S."/>
            <person name="Neate S."/>
            <person name="Toda T."/>
            <person name="Tavantzis S."/>
            <person name="Vilgalys R."/>
            <person name="Bharathan N."/>
            <person name="Pakala S."/>
            <person name="Losada L.S."/>
            <person name="Zafar N."/>
            <person name="Nierman W."/>
        </authorList>
    </citation>
    <scope>NUCLEOTIDE SEQUENCE [LARGE SCALE GENOMIC DNA]</scope>
    <source>
        <strain evidence="2 3">123E</strain>
    </source>
</reference>
<dbReference type="InterPro" id="IPR036388">
    <property type="entry name" value="WH-like_DNA-bd_sf"/>
</dbReference>
<dbReference type="Proteomes" id="UP000027456">
    <property type="component" value="Unassembled WGS sequence"/>
</dbReference>
<feature type="domain" description="Tc1-like transposase DDE" evidence="1">
    <location>
        <begin position="214"/>
        <end position="261"/>
    </location>
</feature>
<dbReference type="AlphaFoldDB" id="A0A074S5V2"/>
<dbReference type="OrthoDB" id="2431447at2759"/>
<name>A0A074S5V2_9AGAM</name>
<dbReference type="Pfam" id="PF13384">
    <property type="entry name" value="HTH_23"/>
    <property type="match status" value="1"/>
</dbReference>
<gene>
    <name evidence="2" type="ORF">V565_271370</name>
</gene>
<dbReference type="GO" id="GO:0003676">
    <property type="term" value="F:nucleic acid binding"/>
    <property type="evidence" value="ECO:0007669"/>
    <property type="project" value="InterPro"/>
</dbReference>
<accession>A0A074S5V2</accession>